<evidence type="ECO:0000313" key="3">
    <source>
        <dbReference type="Proteomes" id="UP000198211"/>
    </source>
</evidence>
<dbReference type="PANTHER" id="PTHR35796:SF3">
    <property type="entry name" value="BHLH DOMAIN-CONTAINING PROTEIN"/>
    <property type="match status" value="1"/>
</dbReference>
<dbReference type="Proteomes" id="UP000198211">
    <property type="component" value="Unassembled WGS sequence"/>
</dbReference>
<dbReference type="AlphaFoldDB" id="A0A225WPI4"/>
<evidence type="ECO:0000313" key="2">
    <source>
        <dbReference type="EMBL" id="OWZ19482.1"/>
    </source>
</evidence>
<evidence type="ECO:0000256" key="1">
    <source>
        <dbReference type="SAM" id="Coils"/>
    </source>
</evidence>
<gene>
    <name evidence="2" type="ORF">PHMEG_0006276</name>
</gene>
<sequence length="394" mass="45860">MATVAEISVRCDLTDEDIIPELLSFVETFDTNKLERPAISGNPEQPKPKRVRREKVELDQLRFEAHKLQTELNQLQGIQKCKTMRMKRTFANEQSKHGNRIMATDSKSVWKEVAKHQQDERLRSHTINQELRDRLQAECCLGRQLMTLLHRNTKVRMSPQSRKLPLDDDEAIFKIHLVQAEDSLLEMEKILLQPAFQDPNASFVDTFVRKCGDKKFFVRESNSTLPFTVQVAANAVWNVMGTSKVKDHGYNHHFVHRSDTVLAQTFGIHFTTDASEAHFRTNYTLRRFNDCNRVVIAWVALYEPVELNGLQYKGEICQQIGWMELRDHPLEKTNITNVRSYSRLSVTADNIVQNNEQQMWSLFSIAQQIHEQVEGLFSFHLQEELIEEDWKTHG</sequence>
<evidence type="ECO:0008006" key="4">
    <source>
        <dbReference type="Google" id="ProtNLM"/>
    </source>
</evidence>
<dbReference type="OrthoDB" id="129281at2759"/>
<keyword evidence="1" id="KW-0175">Coiled coil</keyword>
<accession>A0A225WPI4</accession>
<keyword evidence="3" id="KW-1185">Reference proteome</keyword>
<comment type="caution">
    <text evidence="2">The sequence shown here is derived from an EMBL/GenBank/DDBJ whole genome shotgun (WGS) entry which is preliminary data.</text>
</comment>
<proteinExistence type="predicted"/>
<protein>
    <recommendedName>
        <fullName evidence="4">M96 mating-specific protein</fullName>
    </recommendedName>
</protein>
<dbReference type="EMBL" id="NBNE01000438">
    <property type="protein sequence ID" value="OWZ19482.1"/>
    <property type="molecule type" value="Genomic_DNA"/>
</dbReference>
<name>A0A225WPI4_9STRA</name>
<feature type="coiled-coil region" evidence="1">
    <location>
        <begin position="51"/>
        <end position="78"/>
    </location>
</feature>
<organism evidence="2 3">
    <name type="scientific">Phytophthora megakarya</name>
    <dbReference type="NCBI Taxonomy" id="4795"/>
    <lineage>
        <taxon>Eukaryota</taxon>
        <taxon>Sar</taxon>
        <taxon>Stramenopiles</taxon>
        <taxon>Oomycota</taxon>
        <taxon>Peronosporomycetes</taxon>
        <taxon>Peronosporales</taxon>
        <taxon>Peronosporaceae</taxon>
        <taxon>Phytophthora</taxon>
    </lineage>
</organism>
<reference evidence="3" key="1">
    <citation type="submission" date="2017-03" db="EMBL/GenBank/DDBJ databases">
        <title>Phytopthora megakarya and P. palmivora, two closely related causual agents of cacao black pod achieved similar genome size and gene model numbers by different mechanisms.</title>
        <authorList>
            <person name="Ali S."/>
            <person name="Shao J."/>
            <person name="Larry D.J."/>
            <person name="Kronmiller B."/>
            <person name="Shen D."/>
            <person name="Strem M.D."/>
            <person name="Melnick R.L."/>
            <person name="Guiltinan M.J."/>
            <person name="Tyler B.M."/>
            <person name="Meinhardt L.W."/>
            <person name="Bailey B.A."/>
        </authorList>
    </citation>
    <scope>NUCLEOTIDE SEQUENCE [LARGE SCALE GENOMIC DNA]</scope>
    <source>
        <strain evidence="3">zdho120</strain>
    </source>
</reference>
<dbReference type="PANTHER" id="PTHR35796">
    <property type="entry name" value="HYPOTHETICAL CYTOSOLIC PROTEIN"/>
    <property type="match status" value="1"/>
</dbReference>